<dbReference type="AlphaFoldDB" id="A0A915YH20"/>
<dbReference type="Pfam" id="PF18962">
    <property type="entry name" value="Por_Secre_tail"/>
    <property type="match status" value="1"/>
</dbReference>
<name>A0A915YH20_9BACT</name>
<dbReference type="NCBIfam" id="TIGR04183">
    <property type="entry name" value="Por_Secre_tail"/>
    <property type="match status" value="1"/>
</dbReference>
<accession>A0A915YH20</accession>
<organism evidence="5 6">
    <name type="scientific">Aureispira anguillae</name>
    <dbReference type="NCBI Taxonomy" id="2864201"/>
    <lineage>
        <taxon>Bacteria</taxon>
        <taxon>Pseudomonadati</taxon>
        <taxon>Bacteroidota</taxon>
        <taxon>Saprospiria</taxon>
        <taxon>Saprospirales</taxon>
        <taxon>Saprospiraceae</taxon>
        <taxon>Aureispira</taxon>
    </lineage>
</organism>
<dbReference type="InterPro" id="IPR013320">
    <property type="entry name" value="ConA-like_dom_sf"/>
</dbReference>
<dbReference type="Gene3D" id="2.60.120.200">
    <property type="match status" value="1"/>
</dbReference>
<dbReference type="SUPFAM" id="SSF49742">
    <property type="entry name" value="PHM/PNGase F"/>
    <property type="match status" value="1"/>
</dbReference>
<dbReference type="InterPro" id="IPR015197">
    <property type="entry name" value="PngaseF_C"/>
</dbReference>
<protein>
    <submittedName>
        <fullName evidence="5">T9SS type A sorting domain-containing protein</fullName>
    </submittedName>
</protein>
<reference evidence="5" key="1">
    <citation type="submission" date="2022-09" db="EMBL/GenBank/DDBJ databases">
        <title>Aureispira anguillicida sp. nov., isolated from Leptocephalus of Japanese eel Anguilla japonica.</title>
        <authorList>
            <person name="Yuasa K."/>
            <person name="Mekata T."/>
            <person name="Ikunari K."/>
        </authorList>
    </citation>
    <scope>NUCLEOTIDE SEQUENCE</scope>
    <source>
        <strain evidence="5">EL160426</strain>
    </source>
</reference>
<dbReference type="RefSeq" id="WP_264788278.1">
    <property type="nucleotide sequence ID" value="NZ_AP026867.1"/>
</dbReference>
<proteinExistence type="predicted"/>
<dbReference type="InterPro" id="IPR008977">
    <property type="entry name" value="PHM/PNGase_F_dom_sf"/>
</dbReference>
<sequence>MKQKKLLPLLFTALMLCLFSDANAQVQEDTTIVQTLTFDSITTRRSEWVFPSASEEYRKILMLYTLKCDPATTQDNYDCGEWDYLTYTYLYDDTGIYDSTKVETGHYYVNNAYKDTIDYLNSMTYYQQQWWDYFITYNTTVSETAYTVGTGTNNAAQPLGNNKKANKAQILWLASELTAAGMSAGNIDKLQLDVQQVGTTLKHLNIRAKHSSNTATSSFEDSGFSNLYHRNTTFPTTGLNTINLTTPFNWDGTSNILIEISFDNYDLVAATTILKATTTPANSVIYQTENDNYLDVQQGNYVETGLNDYAFGNEITVSFWSYGDPNVLPANTTILEGSDSLGNRIVNLHHPWSNGRIYWDQGTGSGTDRIDKAANASDYAGQWVHWAFTKNATSGVMNIYKDGVLWHTGVNKTRALGIINALRIGISRKGAGPFAWAGKVDELRIWNQEISQANIQGWMNKNLDGTHPDYANLVLYYNFDGSTNIIDQSPNGYDGMPSSSDMVLPHETIFKNTATSTERFNLNFIQGNYTSQIDSTLVTDTISNNAITIAEYKVAGRKFVIDNFTQAWAAGYTYTYDPMGNVIDSLMNTANNQILNDSLHYYEKPFEIVDRYEIGRYITPYGIGLSLGPNGFTWVFDVTDYAHLFHDSVEISAGNQQELIDLKFMMIKGTPPRDVIQVDRIWGQSRSYAYKNLDNNSSLPNKTINLHPNSSTYKVKTRITGHGHNSTNGNYPHCCEWKDNTHYFHVNNNQVDSWHIWQTNDCALNPVYPQGGTWPGSREGWCPGDIVKEHEIEITPYVSGNTVDLDYSITPVPANNLGMGNGNYVMGMHLVQYGPINHSLDAEIYEVLSPTDYEYRSRTNPLCRDLQIVIRNNGSTPLTSLTITYNVVGGQAETFNWTGNLDFGEMETVTLPVPSLSFWVGNGSQHFTATVSNPNGGTDEYPANDYIKSHFEVPTNYLSGIKLEFKTNNRASENSYTITNESGTVMLSRSNMTNNTTYRDTLNYPPGCYTLEVLDSGNDGLSYWANTAAGGGFCRFLGSFLPFPVKTFEPEFGRRLTYSFSIDMGVSTEDIPQETAYSKVFPNPNDGTFTIELMGYQTEVSLSLYNVVGKLVEQRIVSNPFNTVEQFNIKKMPAGVYLMKVVSDEKETTHKIIVE</sequence>
<dbReference type="GO" id="GO:0005975">
    <property type="term" value="P:carbohydrate metabolic process"/>
    <property type="evidence" value="ECO:0007669"/>
    <property type="project" value="UniProtKB-ARBA"/>
</dbReference>
<dbReference type="KEGG" id="aup:AsAng_0036630"/>
<keyword evidence="6" id="KW-1185">Reference proteome</keyword>
<evidence type="ECO:0000256" key="1">
    <source>
        <dbReference type="ARBA" id="ARBA00023157"/>
    </source>
</evidence>
<dbReference type="GO" id="GO:0016715">
    <property type="term" value="F:oxidoreductase activity, acting on paired donors, with incorporation or reduction of molecular oxygen, reduced ascorbate as one donor, and incorporation of one atom of oxygen"/>
    <property type="evidence" value="ECO:0007669"/>
    <property type="project" value="InterPro"/>
</dbReference>
<dbReference type="GO" id="GO:0004553">
    <property type="term" value="F:hydrolase activity, hydrolyzing O-glycosyl compounds"/>
    <property type="evidence" value="ECO:0007669"/>
    <property type="project" value="UniProtKB-ARBA"/>
</dbReference>
<dbReference type="InterPro" id="IPR014784">
    <property type="entry name" value="Cu2_ascorb_mOase-like_C"/>
</dbReference>
<evidence type="ECO:0000259" key="3">
    <source>
        <dbReference type="Pfam" id="PF09113"/>
    </source>
</evidence>
<evidence type="ECO:0000313" key="6">
    <source>
        <dbReference type="Proteomes" id="UP001060919"/>
    </source>
</evidence>
<gene>
    <name evidence="5" type="ORF">AsAng_0036630</name>
</gene>
<feature type="chain" id="PRO_5037364940" evidence="2">
    <location>
        <begin position="25"/>
        <end position="1155"/>
    </location>
</feature>
<dbReference type="InterPro" id="IPR026444">
    <property type="entry name" value="Secre_tail"/>
</dbReference>
<evidence type="ECO:0000259" key="4">
    <source>
        <dbReference type="Pfam" id="PF18962"/>
    </source>
</evidence>
<dbReference type="SUPFAM" id="SSF49899">
    <property type="entry name" value="Concanavalin A-like lectins/glucanases"/>
    <property type="match status" value="1"/>
</dbReference>
<feature type="domain" description="Peptide-N-glycosidase F C-terminal" evidence="3">
    <location>
        <begin position="702"/>
        <end position="818"/>
    </location>
</feature>
<dbReference type="Pfam" id="PF09113">
    <property type="entry name" value="N-glycanase_C"/>
    <property type="match status" value="1"/>
</dbReference>
<keyword evidence="2" id="KW-0732">Signal</keyword>
<dbReference type="Proteomes" id="UP001060919">
    <property type="component" value="Chromosome"/>
</dbReference>
<dbReference type="EMBL" id="AP026867">
    <property type="protein sequence ID" value="BDS12938.1"/>
    <property type="molecule type" value="Genomic_DNA"/>
</dbReference>
<dbReference type="Pfam" id="PF13385">
    <property type="entry name" value="Laminin_G_3"/>
    <property type="match status" value="1"/>
</dbReference>
<dbReference type="Gene3D" id="2.60.120.230">
    <property type="match status" value="2"/>
</dbReference>
<feature type="signal peptide" evidence="2">
    <location>
        <begin position="1"/>
        <end position="24"/>
    </location>
</feature>
<evidence type="ECO:0000256" key="2">
    <source>
        <dbReference type="SAM" id="SignalP"/>
    </source>
</evidence>
<feature type="domain" description="Secretion system C-terminal sorting" evidence="4">
    <location>
        <begin position="1080"/>
        <end position="1154"/>
    </location>
</feature>
<keyword evidence="1" id="KW-1015">Disulfide bond</keyword>
<evidence type="ECO:0000313" key="5">
    <source>
        <dbReference type="EMBL" id="BDS12938.1"/>
    </source>
</evidence>